<dbReference type="SUPFAM" id="SSF47384">
    <property type="entry name" value="Homodimeric domain of signal transducing histidine kinase"/>
    <property type="match status" value="1"/>
</dbReference>
<evidence type="ECO:0000313" key="10">
    <source>
        <dbReference type="Proteomes" id="UP000191055"/>
    </source>
</evidence>
<dbReference type="FunFam" id="3.30.565.10:FF:000006">
    <property type="entry name" value="Sensor histidine kinase WalK"/>
    <property type="match status" value="1"/>
</dbReference>
<feature type="domain" description="Histidine kinase" evidence="8">
    <location>
        <begin position="370"/>
        <end position="588"/>
    </location>
</feature>
<dbReference type="InterPro" id="IPR004358">
    <property type="entry name" value="Sig_transdc_His_kin-like_C"/>
</dbReference>
<organism evidence="9 10">
    <name type="scientific">Alkalitalea saponilacus</name>
    <dbReference type="NCBI Taxonomy" id="889453"/>
    <lineage>
        <taxon>Bacteria</taxon>
        <taxon>Pseudomonadati</taxon>
        <taxon>Bacteroidota</taxon>
        <taxon>Bacteroidia</taxon>
        <taxon>Marinilabiliales</taxon>
        <taxon>Marinilabiliaceae</taxon>
        <taxon>Alkalitalea</taxon>
    </lineage>
</organism>
<keyword evidence="5 9" id="KW-0418">Kinase</keyword>
<evidence type="ECO:0000313" key="9">
    <source>
        <dbReference type="EMBL" id="SKB28620.1"/>
    </source>
</evidence>
<dbReference type="GO" id="GO:0005886">
    <property type="term" value="C:plasma membrane"/>
    <property type="evidence" value="ECO:0007669"/>
    <property type="project" value="TreeGrafter"/>
</dbReference>
<name>A0A1T5A0X2_9BACT</name>
<dbReference type="InterPro" id="IPR005467">
    <property type="entry name" value="His_kinase_dom"/>
</dbReference>
<dbReference type="EC" id="2.7.13.3" evidence="2"/>
<evidence type="ECO:0000256" key="7">
    <source>
        <dbReference type="SAM" id="Phobius"/>
    </source>
</evidence>
<dbReference type="GO" id="GO:0004721">
    <property type="term" value="F:phosphoprotein phosphatase activity"/>
    <property type="evidence" value="ECO:0007669"/>
    <property type="project" value="TreeGrafter"/>
</dbReference>
<dbReference type="STRING" id="889453.SAMN03080601_00013"/>
<keyword evidence="4" id="KW-0808">Transferase</keyword>
<dbReference type="InterPro" id="IPR036890">
    <property type="entry name" value="HATPase_C_sf"/>
</dbReference>
<keyword evidence="6" id="KW-0902">Two-component regulatory system</keyword>
<dbReference type="PANTHER" id="PTHR45453">
    <property type="entry name" value="PHOSPHATE REGULON SENSOR PROTEIN PHOR"/>
    <property type="match status" value="1"/>
</dbReference>
<dbReference type="RefSeq" id="WP_079555815.1">
    <property type="nucleotide sequence ID" value="NZ_CP021904.1"/>
</dbReference>
<evidence type="ECO:0000256" key="6">
    <source>
        <dbReference type="ARBA" id="ARBA00023012"/>
    </source>
</evidence>
<keyword evidence="3" id="KW-0597">Phosphoprotein</keyword>
<dbReference type="PROSITE" id="PS50109">
    <property type="entry name" value="HIS_KIN"/>
    <property type="match status" value="1"/>
</dbReference>
<dbReference type="InterPro" id="IPR036097">
    <property type="entry name" value="HisK_dim/P_sf"/>
</dbReference>
<dbReference type="CDD" id="cd00082">
    <property type="entry name" value="HisKA"/>
    <property type="match status" value="1"/>
</dbReference>
<gene>
    <name evidence="9" type="ORF">SAMN03080601_00013</name>
</gene>
<dbReference type="InterPro" id="IPR003594">
    <property type="entry name" value="HATPase_dom"/>
</dbReference>
<dbReference type="CDD" id="cd00075">
    <property type="entry name" value="HATPase"/>
    <property type="match status" value="1"/>
</dbReference>
<sequence length="588" mass="67823">MIAKTSYRRKLFIYFLMVFLVFSSVIAVFQYHREKQYRIHELKSILETYSDIVNSYIIYNSIYSTGSFEFIDSIKRIFPRDDIRITVIDFNGRVLYDSFFKNYHELANHINRPEVQTALFYNRGSDIRLSSSTNQDFYYLAKRYDNYFVRSAVVYSLGIKEFLSVENLFWYFIALLFLITSSVLLFVSDTVGKSILKLKDFAIRAANNEPIDSPSKFPENELGIIGEQIVNIYNNLRKTNNELAAEREKLIQHIQVSKVGIALFSSNNKRIFANNFFVQYLSVISDTHMVNADSFLEIKEFAPIREFIDFHSSYSISFKSLPVKRLAIHANARFFEAQCIIFQDKSYEVSITDVTRSIKEKILKQEMTSNIAHELRTPVSSIKGYLETILTHREVEPEKQFYFIEKAAGQIERLSQLIRDISMLTKIEEASGYYKMEKTDLRSVIDEVTENMQSQISVFNAEVENSILPETSVNGNRELLLSVFQNLIENSLKYGGENVKIRITEFLSDEGKVFISYSDNGPGIDEEHLGRIFERFYRVEKGRARENGGTGLGLAIVKNAIELHGSEIIVKSPKSGGVEFVFSLTVEN</sequence>
<dbReference type="GO" id="GO:0016036">
    <property type="term" value="P:cellular response to phosphate starvation"/>
    <property type="evidence" value="ECO:0007669"/>
    <property type="project" value="TreeGrafter"/>
</dbReference>
<evidence type="ECO:0000256" key="2">
    <source>
        <dbReference type="ARBA" id="ARBA00012438"/>
    </source>
</evidence>
<dbReference type="SMART" id="SM00388">
    <property type="entry name" value="HisKA"/>
    <property type="match status" value="1"/>
</dbReference>
<dbReference type="InterPro" id="IPR003661">
    <property type="entry name" value="HisK_dim/P_dom"/>
</dbReference>
<dbReference type="PRINTS" id="PR00344">
    <property type="entry name" value="BCTRLSENSOR"/>
</dbReference>
<dbReference type="OrthoDB" id="9813151at2"/>
<protein>
    <recommendedName>
        <fullName evidence="2">histidine kinase</fullName>
        <ecNumber evidence="2">2.7.13.3</ecNumber>
    </recommendedName>
</protein>
<accession>A0A1T5A0X2</accession>
<evidence type="ECO:0000256" key="3">
    <source>
        <dbReference type="ARBA" id="ARBA00022553"/>
    </source>
</evidence>
<dbReference type="SUPFAM" id="SSF55874">
    <property type="entry name" value="ATPase domain of HSP90 chaperone/DNA topoisomerase II/histidine kinase"/>
    <property type="match status" value="1"/>
</dbReference>
<dbReference type="Pfam" id="PF02518">
    <property type="entry name" value="HATPase_c"/>
    <property type="match status" value="1"/>
</dbReference>
<dbReference type="KEGG" id="asx:CDL62_07115"/>
<proteinExistence type="predicted"/>
<dbReference type="InterPro" id="IPR050351">
    <property type="entry name" value="BphY/WalK/GraS-like"/>
</dbReference>
<feature type="transmembrane region" description="Helical" evidence="7">
    <location>
        <begin position="12"/>
        <end position="32"/>
    </location>
</feature>
<dbReference type="AlphaFoldDB" id="A0A1T5A0X2"/>
<dbReference type="GO" id="GO:0000155">
    <property type="term" value="F:phosphorelay sensor kinase activity"/>
    <property type="evidence" value="ECO:0007669"/>
    <property type="project" value="InterPro"/>
</dbReference>
<keyword evidence="7" id="KW-0472">Membrane</keyword>
<dbReference type="Proteomes" id="UP000191055">
    <property type="component" value="Unassembled WGS sequence"/>
</dbReference>
<dbReference type="Gene3D" id="3.30.565.10">
    <property type="entry name" value="Histidine kinase-like ATPase, C-terminal domain"/>
    <property type="match status" value="1"/>
</dbReference>
<keyword evidence="7" id="KW-0812">Transmembrane</keyword>
<evidence type="ECO:0000256" key="1">
    <source>
        <dbReference type="ARBA" id="ARBA00000085"/>
    </source>
</evidence>
<feature type="transmembrane region" description="Helical" evidence="7">
    <location>
        <begin position="168"/>
        <end position="187"/>
    </location>
</feature>
<reference evidence="9 10" key="1">
    <citation type="submission" date="2017-02" db="EMBL/GenBank/DDBJ databases">
        <authorList>
            <person name="Peterson S.W."/>
        </authorList>
    </citation>
    <scope>NUCLEOTIDE SEQUENCE [LARGE SCALE GENOMIC DNA]</scope>
    <source>
        <strain evidence="9 10">DSM 24412</strain>
    </source>
</reference>
<dbReference type="SMART" id="SM00387">
    <property type="entry name" value="HATPase_c"/>
    <property type="match status" value="1"/>
</dbReference>
<keyword evidence="10" id="KW-1185">Reference proteome</keyword>
<dbReference type="PANTHER" id="PTHR45453:SF1">
    <property type="entry name" value="PHOSPHATE REGULON SENSOR PROTEIN PHOR"/>
    <property type="match status" value="1"/>
</dbReference>
<evidence type="ECO:0000259" key="8">
    <source>
        <dbReference type="PROSITE" id="PS50109"/>
    </source>
</evidence>
<dbReference type="EMBL" id="FUYV01000001">
    <property type="protein sequence ID" value="SKB28620.1"/>
    <property type="molecule type" value="Genomic_DNA"/>
</dbReference>
<evidence type="ECO:0000256" key="5">
    <source>
        <dbReference type="ARBA" id="ARBA00022777"/>
    </source>
</evidence>
<dbReference type="Pfam" id="PF00512">
    <property type="entry name" value="HisKA"/>
    <property type="match status" value="1"/>
</dbReference>
<dbReference type="Gene3D" id="1.10.287.130">
    <property type="match status" value="1"/>
</dbReference>
<comment type="catalytic activity">
    <reaction evidence="1">
        <text>ATP + protein L-histidine = ADP + protein N-phospho-L-histidine.</text>
        <dbReference type="EC" id="2.7.13.3"/>
    </reaction>
</comment>
<evidence type="ECO:0000256" key="4">
    <source>
        <dbReference type="ARBA" id="ARBA00022679"/>
    </source>
</evidence>
<keyword evidence="7" id="KW-1133">Transmembrane helix</keyword>